<dbReference type="Pfam" id="PF16531">
    <property type="entry name" value="SAS-6_N"/>
    <property type="match status" value="1"/>
</dbReference>
<evidence type="ECO:0000256" key="5">
    <source>
        <dbReference type="ARBA" id="ARBA00023306"/>
    </source>
</evidence>
<sequence>MTSRLALFDQTLSASLLQRVNSDPHDYKAYKTRVKLKILEQRGEHGEKELKFEISRADDFEFLFAAILNNEKYQELAKAHELTVDFDTFPKVIIQHLLCKNIVKTAEEDGIEVDARAKPGYHSIIENGRVPPTEINIKLEKDKNSCEFEIFSKTPISKGKIFAMSLQAVRGDLLIAHLLKICASQSTKLATLHRSTDELAALKSKVSELEKRNQSIEDLEKKIEEQEERIREIEDELELVKEERENIRVIAEEKEDLVAELQNDLESVNRELEENQEELEIVGKMLGEEQGKVDQLQKRNVAHQKELATLQRNFQKVESQLKRSSVEQSQQSLDIRKLRELEADLKEKDSMVENLTQTVGILKKELEDERVKMQETLTSFESLKVENESVKERLAMYRNQRFSPAPVGLQTTTIPSAGVGFKTVLGQNSPYANNPNMRTPFRDTSSALNTGLTYQNSITPLPNTTRFLMADDTTGSSVTNTPPVLRNPL</sequence>
<keyword evidence="11" id="KW-1185">Reference proteome</keyword>
<feature type="region of interest" description="Disordered" evidence="7">
    <location>
        <begin position="469"/>
        <end position="489"/>
    </location>
</feature>
<evidence type="ECO:0000259" key="8">
    <source>
        <dbReference type="Pfam" id="PF16531"/>
    </source>
</evidence>
<dbReference type="Proteomes" id="UP000230233">
    <property type="component" value="Chromosome IV"/>
</dbReference>
<dbReference type="GO" id="GO:0005814">
    <property type="term" value="C:centriole"/>
    <property type="evidence" value="ECO:0007669"/>
    <property type="project" value="TreeGrafter"/>
</dbReference>
<reference evidence="11" key="1">
    <citation type="submission" date="2017-10" db="EMBL/GenBank/DDBJ databases">
        <title>Rapid genome shrinkage in a self-fertile nematode reveals novel sperm competition proteins.</title>
        <authorList>
            <person name="Yin D."/>
            <person name="Schwarz E.M."/>
            <person name="Thomas C.G."/>
            <person name="Felde R.L."/>
            <person name="Korf I.F."/>
            <person name="Cutter A.D."/>
            <person name="Schartner C.M."/>
            <person name="Ralston E.J."/>
            <person name="Meyer B.J."/>
            <person name="Haag E.S."/>
        </authorList>
    </citation>
    <scope>NUCLEOTIDE SEQUENCE [LARGE SCALE GENOMIC DNA]</scope>
    <source>
        <strain evidence="11">JU1422</strain>
    </source>
</reference>
<evidence type="ECO:0000256" key="4">
    <source>
        <dbReference type="ARBA" id="ARBA00023212"/>
    </source>
</evidence>
<evidence type="ECO:0000256" key="2">
    <source>
        <dbReference type="ARBA" id="ARBA00022490"/>
    </source>
</evidence>
<dbReference type="GO" id="GO:0007099">
    <property type="term" value="P:centriole replication"/>
    <property type="evidence" value="ECO:0007669"/>
    <property type="project" value="TreeGrafter"/>
</dbReference>
<feature type="compositionally biased region" description="Polar residues" evidence="7">
    <location>
        <begin position="473"/>
        <end position="482"/>
    </location>
</feature>
<comment type="subcellular location">
    <subcellularLocation>
        <location evidence="1">Cytoplasm</location>
        <location evidence="1">Cytoskeleton</location>
        <location evidence="1">Microtubule organizing center</location>
        <location evidence="1">Centrosome</location>
    </subcellularLocation>
</comment>
<feature type="domain" description="Spindle assembly abnormal protein 6 helical" evidence="9">
    <location>
        <begin position="171"/>
        <end position="206"/>
    </location>
</feature>
<evidence type="ECO:0000259" key="9">
    <source>
        <dbReference type="Pfam" id="PF21503"/>
    </source>
</evidence>
<feature type="coiled-coil region" evidence="6">
    <location>
        <begin position="192"/>
        <end position="400"/>
    </location>
</feature>
<dbReference type="InterPro" id="IPR032396">
    <property type="entry name" value="SAS-6_N"/>
</dbReference>
<dbReference type="STRING" id="1611254.A0A2G5TYF9"/>
<dbReference type="PANTHER" id="PTHR44281">
    <property type="entry name" value="SPINDLE ASSEMBLY ABNORMAL PROTEIN 6 HOMOLOG"/>
    <property type="match status" value="1"/>
</dbReference>
<dbReference type="SUPFAM" id="SSF57997">
    <property type="entry name" value="Tropomyosin"/>
    <property type="match status" value="1"/>
</dbReference>
<evidence type="ECO:0000256" key="1">
    <source>
        <dbReference type="ARBA" id="ARBA00004300"/>
    </source>
</evidence>
<evidence type="ECO:0000256" key="3">
    <source>
        <dbReference type="ARBA" id="ARBA00023054"/>
    </source>
</evidence>
<protein>
    <submittedName>
        <fullName evidence="10">Uncharacterized protein</fullName>
    </submittedName>
</protein>
<dbReference type="GO" id="GO:0005813">
    <property type="term" value="C:centrosome"/>
    <property type="evidence" value="ECO:0007669"/>
    <property type="project" value="UniProtKB-SubCell"/>
</dbReference>
<dbReference type="Pfam" id="PF21503">
    <property type="entry name" value="Sas-6_helical"/>
    <property type="match status" value="1"/>
</dbReference>
<keyword evidence="2" id="KW-0963">Cytoplasm</keyword>
<evidence type="ECO:0000256" key="6">
    <source>
        <dbReference type="SAM" id="Coils"/>
    </source>
</evidence>
<keyword evidence="4" id="KW-0206">Cytoskeleton</keyword>
<dbReference type="AlphaFoldDB" id="A0A2G5TYF9"/>
<dbReference type="PANTHER" id="PTHR44281:SF2">
    <property type="entry name" value="SPINDLE ASSEMBLY ABNORMAL PROTEIN 6 HOMOLOG"/>
    <property type="match status" value="1"/>
</dbReference>
<dbReference type="Gene3D" id="6.10.140.2140">
    <property type="match status" value="1"/>
</dbReference>
<gene>
    <name evidence="10" type="primary">Cni-sas-6</name>
    <name evidence="10" type="synonym">Cnig_chr_IV.g12691</name>
    <name evidence="10" type="ORF">B9Z55_012691</name>
</gene>
<dbReference type="OrthoDB" id="49058at2759"/>
<keyword evidence="5" id="KW-0131">Cell cycle</keyword>
<accession>A0A2G5TYF9</accession>
<proteinExistence type="predicted"/>
<keyword evidence="3 6" id="KW-0175">Coiled coil</keyword>
<dbReference type="InterPro" id="IPR038558">
    <property type="entry name" value="SAS-6_N_sf"/>
</dbReference>
<dbReference type="Gene3D" id="2.170.210.20">
    <property type="entry name" value="Spindle assembly abnormal protein 6, N-terminal domain"/>
    <property type="match status" value="1"/>
</dbReference>
<evidence type="ECO:0000313" key="11">
    <source>
        <dbReference type="Proteomes" id="UP000230233"/>
    </source>
</evidence>
<evidence type="ECO:0000313" key="10">
    <source>
        <dbReference type="EMBL" id="PIC32317.1"/>
    </source>
</evidence>
<comment type="caution">
    <text evidence="10">The sequence shown here is derived from an EMBL/GenBank/DDBJ whole genome shotgun (WGS) entry which is preliminary data.</text>
</comment>
<dbReference type="EMBL" id="PDUG01000004">
    <property type="protein sequence ID" value="PIC32317.1"/>
    <property type="molecule type" value="Genomic_DNA"/>
</dbReference>
<feature type="domain" description="Spindle assembly abnormal protein 6 N-terminal" evidence="8">
    <location>
        <begin position="8"/>
        <end position="98"/>
    </location>
</feature>
<dbReference type="InterPro" id="IPR048600">
    <property type="entry name" value="Sas-6_helical"/>
</dbReference>
<evidence type="ECO:0000256" key="7">
    <source>
        <dbReference type="SAM" id="MobiDB-lite"/>
    </source>
</evidence>
<organism evidence="10 11">
    <name type="scientific">Caenorhabditis nigoni</name>
    <dbReference type="NCBI Taxonomy" id="1611254"/>
    <lineage>
        <taxon>Eukaryota</taxon>
        <taxon>Metazoa</taxon>
        <taxon>Ecdysozoa</taxon>
        <taxon>Nematoda</taxon>
        <taxon>Chromadorea</taxon>
        <taxon>Rhabditida</taxon>
        <taxon>Rhabditina</taxon>
        <taxon>Rhabditomorpha</taxon>
        <taxon>Rhabditoidea</taxon>
        <taxon>Rhabditidae</taxon>
        <taxon>Peloderinae</taxon>
        <taxon>Caenorhabditis</taxon>
    </lineage>
</organism>
<name>A0A2G5TYF9_9PELO</name>